<proteinExistence type="inferred from homology"/>
<dbReference type="Gene3D" id="2.130.10.130">
    <property type="entry name" value="Integrin alpha, N-terminal"/>
    <property type="match status" value="1"/>
</dbReference>
<dbReference type="EMBL" id="KZ308432">
    <property type="protein sequence ID" value="KAG8229480.1"/>
    <property type="molecule type" value="Genomic_DNA"/>
</dbReference>
<dbReference type="InterPro" id="IPR048285">
    <property type="entry name" value="Integrin_alpha_Ig-like_2"/>
</dbReference>
<keyword evidence="6 13" id="KW-0130">Cell adhesion</keyword>
<dbReference type="PANTHER" id="PTHR23220:SF122">
    <property type="entry name" value="INTEGRIN ALPHA-PS1"/>
    <property type="match status" value="1"/>
</dbReference>
<evidence type="ECO:0008006" key="20">
    <source>
        <dbReference type="Google" id="ProtNLM"/>
    </source>
</evidence>
<keyword evidence="5" id="KW-0677">Repeat</keyword>
<feature type="transmembrane region" description="Helical" evidence="13">
    <location>
        <begin position="918"/>
        <end position="940"/>
    </location>
</feature>
<dbReference type="InterPro" id="IPR013649">
    <property type="entry name" value="Integrin_alpha_Ig-like_1"/>
</dbReference>
<dbReference type="GO" id="GO:0007229">
    <property type="term" value="P:integrin-mediated signaling pathway"/>
    <property type="evidence" value="ECO:0007669"/>
    <property type="project" value="UniProtKB-KW"/>
</dbReference>
<dbReference type="Pfam" id="PF01839">
    <property type="entry name" value="FG-GAP"/>
    <property type="match status" value="2"/>
</dbReference>
<dbReference type="AlphaFoldDB" id="A0A8K0K6X5"/>
<keyword evidence="10 13" id="KW-0675">Receptor</keyword>
<evidence type="ECO:0000313" key="18">
    <source>
        <dbReference type="EMBL" id="KAG8229480.1"/>
    </source>
</evidence>
<dbReference type="PROSITE" id="PS00242">
    <property type="entry name" value="INTEGRIN_ALPHA"/>
    <property type="match status" value="1"/>
</dbReference>
<evidence type="ECO:0000256" key="4">
    <source>
        <dbReference type="ARBA" id="ARBA00022729"/>
    </source>
</evidence>
<dbReference type="SUPFAM" id="SSF69179">
    <property type="entry name" value="Integrin domains"/>
    <property type="match status" value="3"/>
</dbReference>
<name>A0A8K0K6X5_LADFU</name>
<reference evidence="18" key="1">
    <citation type="submission" date="2013-04" db="EMBL/GenBank/DDBJ databases">
        <authorList>
            <person name="Qu J."/>
            <person name="Murali S.C."/>
            <person name="Bandaranaike D."/>
            <person name="Bellair M."/>
            <person name="Blankenburg K."/>
            <person name="Chao H."/>
            <person name="Dinh H."/>
            <person name="Doddapaneni H."/>
            <person name="Downs B."/>
            <person name="Dugan-Rocha S."/>
            <person name="Elkadiri S."/>
            <person name="Gnanaolivu R.D."/>
            <person name="Hernandez B."/>
            <person name="Javaid M."/>
            <person name="Jayaseelan J.C."/>
            <person name="Lee S."/>
            <person name="Li M."/>
            <person name="Ming W."/>
            <person name="Munidasa M."/>
            <person name="Muniz J."/>
            <person name="Nguyen L."/>
            <person name="Ongeri F."/>
            <person name="Osuji N."/>
            <person name="Pu L.-L."/>
            <person name="Puazo M."/>
            <person name="Qu C."/>
            <person name="Quiroz J."/>
            <person name="Raj R."/>
            <person name="Weissenberger G."/>
            <person name="Xin Y."/>
            <person name="Zou X."/>
            <person name="Han Y."/>
            <person name="Richards S."/>
            <person name="Worley K."/>
            <person name="Muzny D."/>
            <person name="Gibbs R."/>
        </authorList>
    </citation>
    <scope>NUCLEOTIDE SEQUENCE</scope>
    <source>
        <strain evidence="18">Sampled in the wild</strain>
    </source>
</reference>
<evidence type="ECO:0000256" key="2">
    <source>
        <dbReference type="ARBA" id="ARBA00008054"/>
    </source>
</evidence>
<evidence type="ECO:0000256" key="13">
    <source>
        <dbReference type="RuleBase" id="RU003762"/>
    </source>
</evidence>
<gene>
    <name evidence="18" type="ORF">J437_LFUL010054</name>
</gene>
<dbReference type="GO" id="GO:0009897">
    <property type="term" value="C:external side of plasma membrane"/>
    <property type="evidence" value="ECO:0007669"/>
    <property type="project" value="TreeGrafter"/>
</dbReference>
<evidence type="ECO:0000256" key="8">
    <source>
        <dbReference type="ARBA" id="ARBA00023037"/>
    </source>
</evidence>
<dbReference type="PROSITE" id="PS51470">
    <property type="entry name" value="FG_GAP"/>
    <property type="match status" value="3"/>
</dbReference>
<feature type="domain" description="Integrin alpha first immunoglubulin-like" evidence="15">
    <location>
        <begin position="326"/>
        <end position="493"/>
    </location>
</feature>
<evidence type="ECO:0000256" key="3">
    <source>
        <dbReference type="ARBA" id="ARBA00022692"/>
    </source>
</evidence>
<dbReference type="GO" id="GO:0007157">
    <property type="term" value="P:heterophilic cell-cell adhesion via plasma membrane cell adhesion molecules"/>
    <property type="evidence" value="ECO:0007669"/>
    <property type="project" value="UniProtKB-ARBA"/>
</dbReference>
<evidence type="ECO:0000256" key="9">
    <source>
        <dbReference type="ARBA" id="ARBA00023136"/>
    </source>
</evidence>
<accession>A0A8K0K6X5</accession>
<dbReference type="InterPro" id="IPR018184">
    <property type="entry name" value="Integrin_alpha_C_CS"/>
</dbReference>
<dbReference type="GO" id="GO:0007160">
    <property type="term" value="P:cell-matrix adhesion"/>
    <property type="evidence" value="ECO:0007669"/>
    <property type="project" value="TreeGrafter"/>
</dbReference>
<feature type="repeat" description="FG-GAP" evidence="12">
    <location>
        <begin position="218"/>
        <end position="273"/>
    </location>
</feature>
<dbReference type="GO" id="GO:0048513">
    <property type="term" value="P:animal organ development"/>
    <property type="evidence" value="ECO:0007669"/>
    <property type="project" value="UniProtKB-ARBA"/>
</dbReference>
<feature type="repeat" description="FG-GAP" evidence="12">
    <location>
        <begin position="157"/>
        <end position="216"/>
    </location>
</feature>
<dbReference type="Pfam" id="PF08441">
    <property type="entry name" value="Integrin_A_Ig_1"/>
    <property type="match status" value="1"/>
</dbReference>
<feature type="region of interest" description="Disordered" evidence="14">
    <location>
        <begin position="749"/>
        <end position="802"/>
    </location>
</feature>
<feature type="domain" description="Integrin alpha second immunoglobulin-like" evidence="16">
    <location>
        <begin position="494"/>
        <end position="635"/>
    </location>
</feature>
<dbReference type="SMART" id="SM00191">
    <property type="entry name" value="Int_alpha"/>
    <property type="match status" value="4"/>
</dbReference>
<dbReference type="SUPFAM" id="SSF69318">
    <property type="entry name" value="Integrin alpha N-terminal domain"/>
    <property type="match status" value="1"/>
</dbReference>
<keyword evidence="3 13" id="KW-0812">Transmembrane</keyword>
<keyword evidence="4" id="KW-0732">Signal</keyword>
<evidence type="ECO:0000313" key="19">
    <source>
        <dbReference type="Proteomes" id="UP000792457"/>
    </source>
</evidence>
<dbReference type="GO" id="GO:0005178">
    <property type="term" value="F:integrin binding"/>
    <property type="evidence" value="ECO:0007669"/>
    <property type="project" value="TreeGrafter"/>
</dbReference>
<dbReference type="InterPro" id="IPR048286">
    <property type="entry name" value="Integrin_alpha_Ig-like_3"/>
</dbReference>
<feature type="repeat" description="FG-GAP" evidence="12">
    <location>
        <begin position="279"/>
        <end position="341"/>
    </location>
</feature>
<dbReference type="GO" id="GO:0033627">
    <property type="term" value="P:cell adhesion mediated by integrin"/>
    <property type="evidence" value="ECO:0007669"/>
    <property type="project" value="TreeGrafter"/>
</dbReference>
<dbReference type="OrthoDB" id="5317514at2759"/>
<dbReference type="Pfam" id="PF20806">
    <property type="entry name" value="Integrin_A_Ig_3"/>
    <property type="match status" value="1"/>
</dbReference>
<evidence type="ECO:0000259" key="15">
    <source>
        <dbReference type="Pfam" id="PF08441"/>
    </source>
</evidence>
<dbReference type="Gene3D" id="2.60.40.1510">
    <property type="entry name" value="ntegrin, alpha v. Chain A, domain 3"/>
    <property type="match status" value="1"/>
</dbReference>
<evidence type="ECO:0000256" key="12">
    <source>
        <dbReference type="PROSITE-ProRule" id="PRU00803"/>
    </source>
</evidence>
<dbReference type="InterPro" id="IPR000413">
    <property type="entry name" value="Integrin_alpha"/>
</dbReference>
<dbReference type="FunFam" id="1.20.5.930:FF:000005">
    <property type="entry name" value="Integrin, alpha 10"/>
    <property type="match status" value="1"/>
</dbReference>
<dbReference type="PRINTS" id="PR01185">
    <property type="entry name" value="INTEGRINA"/>
</dbReference>
<evidence type="ECO:0000259" key="16">
    <source>
        <dbReference type="Pfam" id="PF20805"/>
    </source>
</evidence>
<dbReference type="Gene3D" id="2.60.40.1530">
    <property type="entry name" value="ntegrin, alpha v. Chain A, domain 4"/>
    <property type="match status" value="1"/>
</dbReference>
<dbReference type="GO" id="GO:0008305">
    <property type="term" value="C:integrin complex"/>
    <property type="evidence" value="ECO:0007669"/>
    <property type="project" value="InterPro"/>
</dbReference>
<evidence type="ECO:0000259" key="17">
    <source>
        <dbReference type="Pfam" id="PF20806"/>
    </source>
</evidence>
<dbReference type="InterPro" id="IPR028994">
    <property type="entry name" value="Integrin_alpha_N"/>
</dbReference>
<evidence type="ECO:0000256" key="6">
    <source>
        <dbReference type="ARBA" id="ARBA00022889"/>
    </source>
</evidence>
<dbReference type="Pfam" id="PF20805">
    <property type="entry name" value="Integrin_A_Ig_2"/>
    <property type="match status" value="1"/>
</dbReference>
<evidence type="ECO:0000256" key="14">
    <source>
        <dbReference type="SAM" id="MobiDB-lite"/>
    </source>
</evidence>
<dbReference type="Gene3D" id="2.60.40.1460">
    <property type="entry name" value="Integrin domains. Chain A, domain 2"/>
    <property type="match status" value="1"/>
</dbReference>
<keyword evidence="7 13" id="KW-1133">Transmembrane helix</keyword>
<comment type="caution">
    <text evidence="18">The sequence shown here is derived from an EMBL/GenBank/DDBJ whole genome shotgun (WGS) entry which is preliminary data.</text>
</comment>
<keyword evidence="19" id="KW-1185">Reference proteome</keyword>
<dbReference type="Proteomes" id="UP000792457">
    <property type="component" value="Unassembled WGS sequence"/>
</dbReference>
<dbReference type="InterPro" id="IPR032695">
    <property type="entry name" value="Integrin_dom_sf"/>
</dbReference>
<evidence type="ECO:0000256" key="5">
    <source>
        <dbReference type="ARBA" id="ARBA00022737"/>
    </source>
</evidence>
<dbReference type="PANTHER" id="PTHR23220">
    <property type="entry name" value="INTEGRIN ALPHA"/>
    <property type="match status" value="1"/>
</dbReference>
<dbReference type="Gene3D" id="1.20.5.930">
    <property type="entry name" value="Bicelle-embedded integrin alpha(iib) transmembrane segment"/>
    <property type="match status" value="1"/>
</dbReference>
<protein>
    <recommendedName>
        <fullName evidence="20">Integrin alpha-2 domain-containing protein</fullName>
    </recommendedName>
</protein>
<comment type="subcellular location">
    <subcellularLocation>
        <location evidence="1 13">Membrane</location>
        <topology evidence="1 13">Single-pass type I membrane protein</topology>
    </subcellularLocation>
</comment>
<keyword evidence="11" id="KW-0325">Glycoprotein</keyword>
<feature type="domain" description="Integrin alpha third immunoglobulin-like" evidence="17">
    <location>
        <begin position="641"/>
        <end position="902"/>
    </location>
</feature>
<keyword evidence="9 13" id="KW-0472">Membrane</keyword>
<evidence type="ECO:0000256" key="10">
    <source>
        <dbReference type="ARBA" id="ARBA00023170"/>
    </source>
</evidence>
<dbReference type="InterPro" id="IPR013517">
    <property type="entry name" value="FG-GAP"/>
</dbReference>
<comment type="similarity">
    <text evidence="2 13">Belongs to the integrin alpha chain family.</text>
</comment>
<organism evidence="18 19">
    <name type="scientific">Ladona fulva</name>
    <name type="common">Scarce chaser dragonfly</name>
    <name type="synonym">Libellula fulva</name>
    <dbReference type="NCBI Taxonomy" id="123851"/>
    <lineage>
        <taxon>Eukaryota</taxon>
        <taxon>Metazoa</taxon>
        <taxon>Ecdysozoa</taxon>
        <taxon>Arthropoda</taxon>
        <taxon>Hexapoda</taxon>
        <taxon>Insecta</taxon>
        <taxon>Pterygota</taxon>
        <taxon>Palaeoptera</taxon>
        <taxon>Odonata</taxon>
        <taxon>Epiprocta</taxon>
        <taxon>Anisoptera</taxon>
        <taxon>Libelluloidea</taxon>
        <taxon>Libellulidae</taxon>
        <taxon>Ladona</taxon>
    </lineage>
</organism>
<dbReference type="InterPro" id="IPR013519">
    <property type="entry name" value="Int_alpha_beta-p"/>
</dbReference>
<evidence type="ECO:0000256" key="11">
    <source>
        <dbReference type="ARBA" id="ARBA00023180"/>
    </source>
</evidence>
<evidence type="ECO:0000256" key="1">
    <source>
        <dbReference type="ARBA" id="ARBA00004479"/>
    </source>
</evidence>
<sequence>MSVCAHRYVRKGPDYRWGQGLCYTLSQSLDVLGAVEPCKGRPTNRAHEQFGFCQAGTSGAIVQEDMILGAPGPYTWKGTLFVTSIAENYLTRDKTTYLGPLQENSSPVDKYSYLGMSVTAGHFFGKDLAYAAGAPRANGTGQVVLFTKVKPTHNPLHVRLVLSGELPFSSFGYELAAADVNCDKIPDLIVGAPFLYGRDIGGAIYVYLNTEDYCLNCSEPVRITGKKDSRFGFSITSLGDIDMDGCEDIAVGAPYEGNGSVYVFLGSPKGLLVEPSQVIRAEDFPNHSGPQTLGYSLSGGLDLDRNGYPDLLIGAYEDAKAILIRSRPIIGINITAVPERNLQKIDPTHPGCAKYPNSNWTCFTFDACVTIESATRHLLSSQHVFKLKYHIEAETFTGRKFSRVWLGNNHETRPSFIHREIDVSTRHCTPESVFLKENTRDIQSPIRFKLSYNLVQEEPKIESEDGPLPPIDRYPILNKQKSAYFFEATFQKDCGDNDICESDLFVIASLHLPKGKDGAWELMLGQHKEVALNVTVVNYGESAYEAQVFVSHPETLSYIGRKADGKQFSCDPHNKTTVVCRIGNPFKKGASANVYLRFDPKGVDDSATQLEFIVLANSTSEEIGEQGPVVLQASVVKRAELSMFGSARPEQVLYGGAIKGESAMVYHDDIGSRVVHTYQVYNKGPWKASRVEIFMEWPFQVANNKPQGKWLLYLEEEPTVEAEGGGECYTTENQVNPLKLKVRPGFNETPFETPTHAGVRDASAPGQGSVGGNWDTNDDTPSELNTIQEPPKKKKNRGKRDTEMVVRPEAIVDKEGRRTNVVTMNCLLGTAKCLKFKCVVHNLHINQEATIRVKSRLWNSTLVGDYPHVGWVRIGSRAMIHIPSHLNIHQDTGDDVAQVETLAYPDLLDQQEPEPVPIWIIIFSVLLGILLLVILVIVLWKLGFFKRNRPVEDPTLLANIGKRRDQNGADYGS</sequence>
<evidence type="ECO:0000256" key="7">
    <source>
        <dbReference type="ARBA" id="ARBA00022989"/>
    </source>
</evidence>
<keyword evidence="8 13" id="KW-0401">Integrin</keyword>
<reference evidence="18" key="2">
    <citation type="submission" date="2017-10" db="EMBL/GenBank/DDBJ databases">
        <title>Ladona fulva Genome sequencing and assembly.</title>
        <authorList>
            <person name="Murali S."/>
            <person name="Richards S."/>
            <person name="Bandaranaike D."/>
            <person name="Bellair M."/>
            <person name="Blankenburg K."/>
            <person name="Chao H."/>
            <person name="Dinh H."/>
            <person name="Doddapaneni H."/>
            <person name="Dugan-Rocha S."/>
            <person name="Elkadiri S."/>
            <person name="Gnanaolivu R."/>
            <person name="Hernandez B."/>
            <person name="Skinner E."/>
            <person name="Javaid M."/>
            <person name="Lee S."/>
            <person name="Li M."/>
            <person name="Ming W."/>
            <person name="Munidasa M."/>
            <person name="Muniz J."/>
            <person name="Nguyen L."/>
            <person name="Hughes D."/>
            <person name="Osuji N."/>
            <person name="Pu L.-L."/>
            <person name="Puazo M."/>
            <person name="Qu C."/>
            <person name="Quiroz J."/>
            <person name="Raj R."/>
            <person name="Weissenberger G."/>
            <person name="Xin Y."/>
            <person name="Zou X."/>
            <person name="Han Y."/>
            <person name="Worley K."/>
            <person name="Muzny D."/>
            <person name="Gibbs R."/>
        </authorList>
    </citation>
    <scope>NUCLEOTIDE SEQUENCE</scope>
    <source>
        <strain evidence="18">Sampled in the wild</strain>
    </source>
</reference>